<gene>
    <name evidence="2" type="ORF">AAFF_G00282250</name>
</gene>
<sequence>MQWSGCVTGRVIQPLLQSGLSVAKHSISPDATLEEAPPLCAQPKGLTGASGSPQGSMQSGEHWLVRRLQSVWQWRRAEGTESVFPCAGCAGDAVGMSLGSPRQREASSWGLRHAYTPRGRPGGF</sequence>
<feature type="region of interest" description="Disordered" evidence="1">
    <location>
        <begin position="100"/>
        <end position="124"/>
    </location>
</feature>
<accession>A0AAD7X1S5</accession>
<evidence type="ECO:0000313" key="2">
    <source>
        <dbReference type="EMBL" id="KAJ8416998.1"/>
    </source>
</evidence>
<keyword evidence="3" id="KW-1185">Reference proteome</keyword>
<dbReference type="AlphaFoldDB" id="A0AAD7X1S5"/>
<name>A0AAD7X1S5_9TELE</name>
<feature type="region of interest" description="Disordered" evidence="1">
    <location>
        <begin position="33"/>
        <end position="60"/>
    </location>
</feature>
<dbReference type="EMBL" id="JAINUG010000004">
    <property type="protein sequence ID" value="KAJ8416998.1"/>
    <property type="molecule type" value="Genomic_DNA"/>
</dbReference>
<feature type="compositionally biased region" description="Polar residues" evidence="1">
    <location>
        <begin position="49"/>
        <end position="59"/>
    </location>
</feature>
<protein>
    <submittedName>
        <fullName evidence="2">Uncharacterized protein</fullName>
    </submittedName>
</protein>
<dbReference type="Proteomes" id="UP001221898">
    <property type="component" value="Unassembled WGS sequence"/>
</dbReference>
<evidence type="ECO:0000256" key="1">
    <source>
        <dbReference type="SAM" id="MobiDB-lite"/>
    </source>
</evidence>
<proteinExistence type="predicted"/>
<comment type="caution">
    <text evidence="2">The sequence shown here is derived from an EMBL/GenBank/DDBJ whole genome shotgun (WGS) entry which is preliminary data.</text>
</comment>
<reference evidence="2" key="1">
    <citation type="journal article" date="2023" name="Science">
        <title>Genome structures resolve the early diversification of teleost fishes.</title>
        <authorList>
            <person name="Parey E."/>
            <person name="Louis A."/>
            <person name="Montfort J."/>
            <person name="Bouchez O."/>
            <person name="Roques C."/>
            <person name="Iampietro C."/>
            <person name="Lluch J."/>
            <person name="Castinel A."/>
            <person name="Donnadieu C."/>
            <person name="Desvignes T."/>
            <person name="Floi Bucao C."/>
            <person name="Jouanno E."/>
            <person name="Wen M."/>
            <person name="Mejri S."/>
            <person name="Dirks R."/>
            <person name="Jansen H."/>
            <person name="Henkel C."/>
            <person name="Chen W.J."/>
            <person name="Zahm M."/>
            <person name="Cabau C."/>
            <person name="Klopp C."/>
            <person name="Thompson A.W."/>
            <person name="Robinson-Rechavi M."/>
            <person name="Braasch I."/>
            <person name="Lecointre G."/>
            <person name="Bobe J."/>
            <person name="Postlethwait J.H."/>
            <person name="Berthelot C."/>
            <person name="Roest Crollius H."/>
            <person name="Guiguen Y."/>
        </authorList>
    </citation>
    <scope>NUCLEOTIDE SEQUENCE</scope>
    <source>
        <strain evidence="2">NC1722</strain>
    </source>
</reference>
<evidence type="ECO:0000313" key="3">
    <source>
        <dbReference type="Proteomes" id="UP001221898"/>
    </source>
</evidence>
<organism evidence="2 3">
    <name type="scientific">Aldrovandia affinis</name>
    <dbReference type="NCBI Taxonomy" id="143900"/>
    <lineage>
        <taxon>Eukaryota</taxon>
        <taxon>Metazoa</taxon>
        <taxon>Chordata</taxon>
        <taxon>Craniata</taxon>
        <taxon>Vertebrata</taxon>
        <taxon>Euteleostomi</taxon>
        <taxon>Actinopterygii</taxon>
        <taxon>Neopterygii</taxon>
        <taxon>Teleostei</taxon>
        <taxon>Notacanthiformes</taxon>
        <taxon>Halosauridae</taxon>
        <taxon>Aldrovandia</taxon>
    </lineage>
</organism>